<evidence type="ECO:0000313" key="2">
    <source>
        <dbReference type="Proteomes" id="UP000002524"/>
    </source>
</evidence>
<dbReference type="PIR" id="F75497">
    <property type="entry name" value="F75497"/>
</dbReference>
<dbReference type="Proteomes" id="UP000002524">
    <property type="component" value="Chromosome 1"/>
</dbReference>
<dbReference type="PIRSF" id="PIRSF010386">
    <property type="entry name" value="RocB"/>
    <property type="match status" value="1"/>
</dbReference>
<dbReference type="Pfam" id="PF01546">
    <property type="entry name" value="Peptidase_M20"/>
    <property type="match status" value="1"/>
</dbReference>
<protein>
    <submittedName>
        <fullName evidence="1">Arginine utilization protein RocB, putative</fullName>
    </submittedName>
</protein>
<dbReference type="InterPro" id="IPR050072">
    <property type="entry name" value="Peptidase_M20A"/>
</dbReference>
<name>Q9RWQ4_DEIRA</name>
<keyword evidence="2" id="KW-1185">Reference proteome</keyword>
<dbReference type="OrthoDB" id="9815360at2"/>
<dbReference type="InterPro" id="IPR002933">
    <property type="entry name" value="Peptidase_M20"/>
</dbReference>
<reference evidence="1 2" key="1">
    <citation type="journal article" date="1999" name="Science">
        <title>Genome sequence of the radioresistant bacterium Deinococcus radiodurans R1.</title>
        <authorList>
            <person name="White O."/>
            <person name="Eisen J.A."/>
            <person name="Heidelberg J.F."/>
            <person name="Hickey E.K."/>
            <person name="Peterson J.D."/>
            <person name="Dodson R.J."/>
            <person name="Haft D.H."/>
            <person name="Gwinn M.L."/>
            <person name="Nelson W.C."/>
            <person name="Richardson D.L."/>
            <person name="Moffat K.S."/>
            <person name="Qin H."/>
            <person name="Jiang L."/>
            <person name="Pamphile W."/>
            <person name="Crosby M."/>
            <person name="Shen M."/>
            <person name="Vamathevan J.J."/>
            <person name="Lam P."/>
            <person name="McDonald L."/>
            <person name="Utterback T."/>
            <person name="Zalewski C."/>
            <person name="Makarova K.S."/>
            <person name="Aravind L."/>
            <person name="Daly M.J."/>
            <person name="Minton K.W."/>
            <person name="Fleischmann R.D."/>
            <person name="Ketchum K.A."/>
            <person name="Nelson K.E."/>
            <person name="Salzberg S."/>
            <person name="Smith H.O."/>
            <person name="Venter J.C."/>
            <person name="Fraser C.M."/>
        </authorList>
    </citation>
    <scope>NUCLEOTIDE SEQUENCE [LARGE SCALE GENOMIC DNA]</scope>
    <source>
        <strain evidence="2">ATCC 13939 / DSM 20539 / JCM 16871 / LMG 4051 / NBRC 15346 / NCIMB 9279 / R1 / VKM B-1422</strain>
    </source>
</reference>
<dbReference type="EnsemblBacteria" id="AAF10189">
    <property type="protein sequence ID" value="AAF10189"/>
    <property type="gene ID" value="DR_0612"/>
</dbReference>
<accession>Q9RWQ4</accession>
<sequence length="539" mass="57562">MTIDVSARDVTIELVRAASVTNTAGEQAFPETLLRVLGRLPYFQAHPEDLWTQPIENDPYGRRNVYALVRGDGPAGVVLTGHYDVVSAANYGPHADVAFDPEALLPRLIADLRVNARSEAERRALHDLESGDFLPGRGALDMKAGLAAGIAALAEFAARPARRGNVLFAAVADEEVSSHGARQAAPELRALAEREGLDWRLVINLDATGDNGDGSAGQAVYLGTAGKLLVSAFVVGVDTHAGYSLDGVNVNFLASELTRAFEFSPELTDRSAGIMGTPPTVLRQQDLKTYYDVTTPARAWLCVNALTHGLDAATVLDRFKASAQAALDDALDTLRRRAEALGETRSAAHGATPLVLTYADLLERARQQVPDLDAALTAYDAGLDPQLDLPTRSAHLTGWLWDASGLLGPAAVLGFASLHYPNTTLDSRNPTEAQALDLVRATLREKGAELGVTISERPIFTGISDMSWFGTADSADIAAVNANTPAPAAHIHAPPAGLPCINLGPWGRDYHQWLERAYAPYSFGTLPRLVSALTEAFLR</sequence>
<dbReference type="HOGENOM" id="CLU_037632_0_0_0"/>
<dbReference type="PATRIC" id="fig|243230.17.peg.791"/>
<dbReference type="PANTHER" id="PTHR43808">
    <property type="entry name" value="ACETYLORNITHINE DEACETYLASE"/>
    <property type="match status" value="1"/>
</dbReference>
<dbReference type="PANTHER" id="PTHR43808:SF27">
    <property type="entry name" value="PROTEIN ROCB"/>
    <property type="match status" value="1"/>
</dbReference>
<dbReference type="RefSeq" id="WP_010887257.1">
    <property type="nucleotide sequence ID" value="NC_001263.1"/>
</dbReference>
<organism evidence="1 2">
    <name type="scientific">Deinococcus radiodurans (strain ATCC 13939 / DSM 20539 / JCM 16871 / CCUG 27074 / LMG 4051 / NBRC 15346 / NCIMB 9279 / VKM B-1422 / R1)</name>
    <dbReference type="NCBI Taxonomy" id="243230"/>
    <lineage>
        <taxon>Bacteria</taxon>
        <taxon>Thermotogati</taxon>
        <taxon>Deinococcota</taxon>
        <taxon>Deinococci</taxon>
        <taxon>Deinococcales</taxon>
        <taxon>Deinococcaceae</taxon>
        <taxon>Deinococcus</taxon>
    </lineage>
</organism>
<dbReference type="GO" id="GO:0016787">
    <property type="term" value="F:hydrolase activity"/>
    <property type="evidence" value="ECO:0007669"/>
    <property type="project" value="InterPro"/>
</dbReference>
<dbReference type="eggNOG" id="COG4187">
    <property type="taxonomic scope" value="Bacteria"/>
</dbReference>
<dbReference type="Gene3D" id="3.40.630.10">
    <property type="entry name" value="Zn peptidases"/>
    <property type="match status" value="1"/>
</dbReference>
<dbReference type="AlphaFoldDB" id="Q9RWQ4"/>
<dbReference type="FunCoup" id="Q9RWQ4">
    <property type="interactions" value="4"/>
</dbReference>
<dbReference type="InterPro" id="IPR012166">
    <property type="entry name" value="Uncharacterised_RocB"/>
</dbReference>
<gene>
    <name evidence="1" type="ordered locus">DR_0612</name>
</gene>
<dbReference type="STRING" id="243230.DR_0612"/>
<dbReference type="SUPFAM" id="SSF53187">
    <property type="entry name" value="Zn-dependent exopeptidases"/>
    <property type="match status" value="1"/>
</dbReference>
<dbReference type="InParanoid" id="Q9RWQ4"/>
<dbReference type="GeneID" id="69516857"/>
<dbReference type="EMBL" id="AE000513">
    <property type="protein sequence ID" value="AAF10189.1"/>
    <property type="molecule type" value="Genomic_DNA"/>
</dbReference>
<dbReference type="KEGG" id="dra:DR_0612"/>
<proteinExistence type="predicted"/>
<evidence type="ECO:0000313" key="1">
    <source>
        <dbReference type="EMBL" id="AAF10189.1"/>
    </source>
</evidence>
<dbReference type="PaxDb" id="243230-DR_0612"/>